<dbReference type="HOGENOM" id="CLU_141514_0_0_9"/>
<accession>L0F883</accession>
<proteinExistence type="predicted"/>
<dbReference type="Gene3D" id="1.20.1260.10">
    <property type="match status" value="1"/>
</dbReference>
<gene>
    <name evidence="1" type="ordered locus">Desdi_1959</name>
</gene>
<dbReference type="AlphaFoldDB" id="L0F883"/>
<dbReference type="InterPro" id="IPR012347">
    <property type="entry name" value="Ferritin-like"/>
</dbReference>
<dbReference type="CDD" id="cd00657">
    <property type="entry name" value="Ferritin_like"/>
    <property type="match status" value="1"/>
</dbReference>
<dbReference type="EMBL" id="CP003344">
    <property type="protein sequence ID" value="AGA69407.1"/>
    <property type="molecule type" value="Genomic_DNA"/>
</dbReference>
<evidence type="ECO:0000313" key="1">
    <source>
        <dbReference type="EMBL" id="AGA69407.1"/>
    </source>
</evidence>
<dbReference type="OrthoDB" id="1706542at2"/>
<sequence>MPIQLSQKERLFLQDLKSHEDLCIQKYSKYANEAECSNLKQIFQKHASHEQQHYETINQIIAGQVPAMNQGQPQQQAQGMQAQASGMQGMSTIQGQGNTNYNQNDFTLVNDMLSTEKYISGTYDTSIFEFQDKGVRQSLNHIQKEEQEHGEELFNYMKSHGMYNIQ</sequence>
<dbReference type="STRING" id="871963.Desdi_1959"/>
<dbReference type="KEGG" id="ddl:Desdi_1959"/>
<dbReference type="SUPFAM" id="SSF47240">
    <property type="entry name" value="Ferritin-like"/>
    <property type="match status" value="1"/>
</dbReference>
<evidence type="ECO:0000313" key="2">
    <source>
        <dbReference type="Proteomes" id="UP000010797"/>
    </source>
</evidence>
<dbReference type="eggNOG" id="COG1633">
    <property type="taxonomic scope" value="Bacteria"/>
</dbReference>
<dbReference type="InterPro" id="IPR009078">
    <property type="entry name" value="Ferritin-like_SF"/>
</dbReference>
<dbReference type="RefSeq" id="WP_015262393.1">
    <property type="nucleotide sequence ID" value="NC_019903.1"/>
</dbReference>
<dbReference type="Pfam" id="PF07875">
    <property type="entry name" value="Coat_F"/>
    <property type="match status" value="1"/>
</dbReference>
<keyword evidence="2" id="KW-1185">Reference proteome</keyword>
<dbReference type="Proteomes" id="UP000010797">
    <property type="component" value="Chromosome"/>
</dbReference>
<protein>
    <submittedName>
        <fullName evidence="1">Coat F domain-containing protein</fullName>
    </submittedName>
</protein>
<reference evidence="2" key="1">
    <citation type="submission" date="2012-02" db="EMBL/GenBank/DDBJ databases">
        <title>Complete sequence of Desulfitobacterium dichloroeliminans LMG P-21439.</title>
        <authorList>
            <person name="Lucas S."/>
            <person name="Han J."/>
            <person name="Lapidus A."/>
            <person name="Cheng J.-F."/>
            <person name="Goodwin L."/>
            <person name="Pitluck S."/>
            <person name="Peters L."/>
            <person name="Ovchinnikova G."/>
            <person name="Teshima H."/>
            <person name="Detter J.C."/>
            <person name="Han C."/>
            <person name="Tapia R."/>
            <person name="Land M."/>
            <person name="Hauser L."/>
            <person name="Kyrpides N."/>
            <person name="Ivanova N."/>
            <person name="Pagani I."/>
            <person name="Kruse T."/>
            <person name="de Vos W.M."/>
            <person name="Boon N."/>
            <person name="Smidt H."/>
            <person name="Woyke T."/>
        </authorList>
    </citation>
    <scope>NUCLEOTIDE SEQUENCE [LARGE SCALE GENOMIC DNA]</scope>
    <source>
        <strain evidence="2">LMG P-21439 / DCA1</strain>
    </source>
</reference>
<dbReference type="InterPro" id="IPR012851">
    <property type="entry name" value="Spore_coat_CotF-like"/>
</dbReference>
<organism evidence="1 2">
    <name type="scientific">Desulfitobacterium dichloroeliminans (strain LMG P-21439 / DCA1)</name>
    <dbReference type="NCBI Taxonomy" id="871963"/>
    <lineage>
        <taxon>Bacteria</taxon>
        <taxon>Bacillati</taxon>
        <taxon>Bacillota</taxon>
        <taxon>Clostridia</taxon>
        <taxon>Eubacteriales</taxon>
        <taxon>Desulfitobacteriaceae</taxon>
        <taxon>Desulfitobacterium</taxon>
    </lineage>
</organism>
<name>L0F883_DESDL</name>